<dbReference type="Proteomes" id="UP000533900">
    <property type="component" value="Unassembled WGS sequence"/>
</dbReference>
<proteinExistence type="predicted"/>
<keyword evidence="1" id="KW-0472">Membrane</keyword>
<evidence type="ECO:0000313" key="4">
    <source>
        <dbReference type="Proteomes" id="UP000533900"/>
    </source>
</evidence>
<dbReference type="RefSeq" id="WP_185788809.1">
    <property type="nucleotide sequence ID" value="NZ_JACLCP010000002.1"/>
</dbReference>
<evidence type="ECO:0000256" key="1">
    <source>
        <dbReference type="SAM" id="Phobius"/>
    </source>
</evidence>
<feature type="domain" description="Beta-lactamase-related" evidence="2">
    <location>
        <begin position="39"/>
        <end position="351"/>
    </location>
</feature>
<dbReference type="Gene3D" id="3.40.710.10">
    <property type="entry name" value="DD-peptidase/beta-lactamase superfamily"/>
    <property type="match status" value="1"/>
</dbReference>
<name>A0A842IQK9_9FLAO</name>
<keyword evidence="1" id="KW-1133">Transmembrane helix</keyword>
<reference evidence="3" key="1">
    <citation type="submission" date="2020-08" db="EMBL/GenBank/DDBJ databases">
        <title>Winogradskyella ouciana sp. nov., isolated from the hadal seawater of the Mariana Trench.</title>
        <authorList>
            <person name="He X."/>
        </authorList>
    </citation>
    <scope>NUCLEOTIDE SEQUENCE [LARGE SCALE GENOMIC DNA]</scope>
    <source>
        <strain evidence="3">KCTC 52348</strain>
    </source>
</reference>
<accession>A0A842IQK9</accession>
<organism evidence="3 4">
    <name type="scientific">Winogradskyella flava</name>
    <dbReference type="NCBI Taxonomy" id="1884876"/>
    <lineage>
        <taxon>Bacteria</taxon>
        <taxon>Pseudomonadati</taxon>
        <taxon>Bacteroidota</taxon>
        <taxon>Flavobacteriia</taxon>
        <taxon>Flavobacteriales</taxon>
        <taxon>Flavobacteriaceae</taxon>
        <taxon>Winogradskyella</taxon>
    </lineage>
</organism>
<dbReference type="PANTHER" id="PTHR46825:SF9">
    <property type="entry name" value="BETA-LACTAMASE-RELATED DOMAIN-CONTAINING PROTEIN"/>
    <property type="match status" value="1"/>
</dbReference>
<feature type="transmembrane region" description="Helical" evidence="1">
    <location>
        <begin position="365"/>
        <end position="385"/>
    </location>
</feature>
<dbReference type="Pfam" id="PF00144">
    <property type="entry name" value="Beta-lactamase"/>
    <property type="match status" value="1"/>
</dbReference>
<dbReference type="InterPro" id="IPR012338">
    <property type="entry name" value="Beta-lactam/transpept-like"/>
</dbReference>
<evidence type="ECO:0000259" key="2">
    <source>
        <dbReference type="Pfam" id="PF00144"/>
    </source>
</evidence>
<dbReference type="EMBL" id="JACLCP010000002">
    <property type="protein sequence ID" value="MBC2845091.1"/>
    <property type="molecule type" value="Genomic_DNA"/>
</dbReference>
<sequence length="404" mass="46467">MKIRVPIITIALLYFTSCSKDSDSIDSYLGIDIPKNSIDSYLDSKMTSYNIPGLSIAIINNGEVVYHKTKGYADIEHQKPVTNNTIFEGASISKSVFAYFVMKFVEEGKLDLDKPLYQYMEYPDIAYDERYKAITARMVLSHRTGFPNWREDDDDDVLKLNFDPGTNYSYSGEGYQYLALVLKHIEHTDWNGLEARFQEKVAKPLGMAHTVFIENEYTNAYKAAAYVPEGKVDVENNYWSKKDKGIFSAPSSIHSEAIDFSKWMIAVMNKEGLTEESYKELFKPHSIVEERDYYDIYYTLGFSTPKIPFTNIYLHGGNNIGFTSWFALDTHKNWGYVLFTNSEYGERLGEELLLYLAAGPDKTKLYWPIGGILVIIICSFSYFVIQIRKRIKKAKAKHYKTLNE</sequence>
<evidence type="ECO:0000313" key="3">
    <source>
        <dbReference type="EMBL" id="MBC2845091.1"/>
    </source>
</evidence>
<comment type="caution">
    <text evidence="3">The sequence shown here is derived from an EMBL/GenBank/DDBJ whole genome shotgun (WGS) entry which is preliminary data.</text>
</comment>
<keyword evidence="4" id="KW-1185">Reference proteome</keyword>
<dbReference type="SUPFAM" id="SSF56601">
    <property type="entry name" value="beta-lactamase/transpeptidase-like"/>
    <property type="match status" value="1"/>
</dbReference>
<protein>
    <submittedName>
        <fullName evidence="3">Beta-lactamase family protein</fullName>
    </submittedName>
</protein>
<dbReference type="InterPro" id="IPR050491">
    <property type="entry name" value="AmpC-like"/>
</dbReference>
<keyword evidence="1" id="KW-0812">Transmembrane</keyword>
<dbReference type="InterPro" id="IPR001466">
    <property type="entry name" value="Beta-lactam-related"/>
</dbReference>
<dbReference type="AlphaFoldDB" id="A0A842IQK9"/>
<gene>
    <name evidence="3" type="ORF">H7F21_08305</name>
</gene>
<dbReference type="PANTHER" id="PTHR46825">
    <property type="entry name" value="D-ALANYL-D-ALANINE-CARBOXYPEPTIDASE/ENDOPEPTIDASE AMPH"/>
    <property type="match status" value="1"/>
</dbReference>